<comment type="caution">
    <text evidence="2">The sequence shown here is derived from an EMBL/GenBank/DDBJ whole genome shotgun (WGS) entry which is preliminary data.</text>
</comment>
<keyword evidence="3" id="KW-1185">Reference proteome</keyword>
<protein>
    <submittedName>
        <fullName evidence="2">Uncharacterized protein</fullName>
    </submittedName>
</protein>
<evidence type="ECO:0000313" key="3">
    <source>
        <dbReference type="Proteomes" id="UP000265618"/>
    </source>
</evidence>
<organism evidence="2 3">
    <name type="scientific">Kipferlia bialata</name>
    <dbReference type="NCBI Taxonomy" id="797122"/>
    <lineage>
        <taxon>Eukaryota</taxon>
        <taxon>Metamonada</taxon>
        <taxon>Carpediemonas-like organisms</taxon>
        <taxon>Kipferlia</taxon>
    </lineage>
</organism>
<feature type="compositionally biased region" description="Low complexity" evidence="1">
    <location>
        <begin position="33"/>
        <end position="42"/>
    </location>
</feature>
<evidence type="ECO:0000256" key="1">
    <source>
        <dbReference type="SAM" id="MobiDB-lite"/>
    </source>
</evidence>
<name>A0A9K3D2S2_9EUKA</name>
<dbReference type="EMBL" id="BDIP01003039">
    <property type="protein sequence ID" value="GIQ87185.1"/>
    <property type="molecule type" value="Genomic_DNA"/>
</dbReference>
<sequence>MPGSIGPDLYAPPLPVYPDSLVTHLRSRSDVVQSVPVPSASQGNPGPAVPPSLPTELVARMMMVPHPTPPCIPSSVPSQLASPPLPQGPHPLPSVTSQMEMVLGGEVGEGYEVGAALSTSGLWEGGMPMAGVTASSPLPEPIGTGMGAYNPLHGMPQMEGVLPQGVRRGITTLPTVTGPTTPRIEAEIERATTIDQPYEKPAYIMPFPGDVCNATAPPHPAPTPPSLSQYHPSAIFPGWLHWSVSQLCRAVLKEEQEHQSKFSPNGTHKRDAGFVNKSFRCSYPECNRRLTTRHRECSGSVHYRFSGTHDHSHPLHPGRPPTQRIKASHFLQWLIKDMVLGGRAICVQDVVRLTEDVVLPLDSDPTGYFSLKLDSVSKLVTRMVRKRRGGGAGKVQKRPPPPPIPTQRGTRPGMTLSRDFPSLEIGAASLVCGSPPLTPPLLPSMLVSQAETSLPVSANTEVGGAVPVTTGH</sequence>
<reference evidence="2 3" key="1">
    <citation type="journal article" date="2018" name="PLoS ONE">
        <title>The draft genome of Kipferlia bialata reveals reductive genome evolution in fornicate parasites.</title>
        <authorList>
            <person name="Tanifuji G."/>
            <person name="Takabayashi S."/>
            <person name="Kume K."/>
            <person name="Takagi M."/>
            <person name="Nakayama T."/>
            <person name="Kamikawa R."/>
            <person name="Inagaki Y."/>
            <person name="Hashimoto T."/>
        </authorList>
    </citation>
    <scope>NUCLEOTIDE SEQUENCE [LARGE SCALE GENOMIC DNA]</scope>
    <source>
        <strain evidence="2">NY0173</strain>
    </source>
</reference>
<gene>
    <name evidence="2" type="ORF">KIPB_009177</name>
</gene>
<dbReference type="AlphaFoldDB" id="A0A9K3D2S2"/>
<feature type="region of interest" description="Disordered" evidence="1">
    <location>
        <begin position="387"/>
        <end position="414"/>
    </location>
</feature>
<accession>A0A9K3D2S2</accession>
<feature type="region of interest" description="Disordered" evidence="1">
    <location>
        <begin position="33"/>
        <end position="53"/>
    </location>
</feature>
<evidence type="ECO:0000313" key="2">
    <source>
        <dbReference type="EMBL" id="GIQ87185.1"/>
    </source>
</evidence>
<dbReference type="Proteomes" id="UP000265618">
    <property type="component" value="Unassembled WGS sequence"/>
</dbReference>
<proteinExistence type="predicted"/>